<keyword evidence="9" id="KW-1185">Reference proteome</keyword>
<dbReference type="EMBL" id="BONY01000003">
    <property type="protein sequence ID" value="GIH02638.1"/>
    <property type="molecule type" value="Genomic_DNA"/>
</dbReference>
<evidence type="ECO:0000256" key="4">
    <source>
        <dbReference type="ARBA" id="ARBA00023026"/>
    </source>
</evidence>
<evidence type="ECO:0000313" key="9">
    <source>
        <dbReference type="Proteomes" id="UP000612899"/>
    </source>
</evidence>
<feature type="domain" description="Insecticide toxin TcdB middle/N-terminal" evidence="7">
    <location>
        <begin position="595"/>
        <end position="739"/>
    </location>
</feature>
<dbReference type="GO" id="GO:0005737">
    <property type="term" value="C:cytoplasm"/>
    <property type="evidence" value="ECO:0007669"/>
    <property type="project" value="InterPro"/>
</dbReference>
<dbReference type="InterPro" id="IPR022045">
    <property type="entry name" value="TcdB_toxin_mid/N"/>
</dbReference>
<dbReference type="Pfam" id="PF13517">
    <property type="entry name" value="FG-GAP_3"/>
    <property type="match status" value="2"/>
</dbReference>
<evidence type="ECO:0000259" key="7">
    <source>
        <dbReference type="Pfam" id="PF12256"/>
    </source>
</evidence>
<evidence type="ECO:0000259" key="6">
    <source>
        <dbReference type="Pfam" id="PF12255"/>
    </source>
</evidence>
<feature type="region of interest" description="Disordered" evidence="5">
    <location>
        <begin position="1739"/>
        <end position="1760"/>
    </location>
</feature>
<comment type="caution">
    <text evidence="8">The sequence shown here is derived from an EMBL/GenBank/DDBJ whole genome shotgun (WGS) entry which is preliminary data.</text>
</comment>
<dbReference type="InterPro" id="IPR013517">
    <property type="entry name" value="FG-GAP"/>
</dbReference>
<evidence type="ECO:0008006" key="10">
    <source>
        <dbReference type="Google" id="ProtNLM"/>
    </source>
</evidence>
<feature type="domain" description="Insecticide toxin TcdB middle/C-terminal" evidence="6">
    <location>
        <begin position="787"/>
        <end position="887"/>
    </location>
</feature>
<keyword evidence="3" id="KW-0732">Signal</keyword>
<dbReference type="SUPFAM" id="SSF69318">
    <property type="entry name" value="Integrin alpha N-terminal domain"/>
    <property type="match status" value="1"/>
</dbReference>
<dbReference type="RefSeq" id="WP_203906579.1">
    <property type="nucleotide sequence ID" value="NZ_BONY01000003.1"/>
</dbReference>
<evidence type="ECO:0000256" key="3">
    <source>
        <dbReference type="ARBA" id="ARBA00022729"/>
    </source>
</evidence>
<dbReference type="Gene3D" id="2.180.10.10">
    <property type="entry name" value="RHS repeat-associated core"/>
    <property type="match status" value="2"/>
</dbReference>
<dbReference type="Pfam" id="PF03534">
    <property type="entry name" value="SpvB"/>
    <property type="match status" value="1"/>
</dbReference>
<name>A0A8J3VDY3_9ACTN</name>
<dbReference type="PANTHER" id="PTHR32305:SF15">
    <property type="entry name" value="PROTEIN RHSA-RELATED"/>
    <property type="match status" value="1"/>
</dbReference>
<dbReference type="Pfam" id="PF12256">
    <property type="entry name" value="TcdB_toxin_midN"/>
    <property type="match status" value="1"/>
</dbReference>
<evidence type="ECO:0000256" key="2">
    <source>
        <dbReference type="ARBA" id="ARBA00022525"/>
    </source>
</evidence>
<dbReference type="NCBIfam" id="TIGR03696">
    <property type="entry name" value="Rhs_assc_core"/>
    <property type="match status" value="1"/>
</dbReference>
<gene>
    <name evidence="8" type="ORF">Rhe02_07050</name>
</gene>
<dbReference type="InterPro" id="IPR003284">
    <property type="entry name" value="Sal_SpvB"/>
</dbReference>
<evidence type="ECO:0000256" key="1">
    <source>
        <dbReference type="ARBA" id="ARBA00004613"/>
    </source>
</evidence>
<dbReference type="InterPro" id="IPR022044">
    <property type="entry name" value="TcdB_toxin_mid/C"/>
</dbReference>
<organism evidence="8 9">
    <name type="scientific">Rhizocola hellebori</name>
    <dbReference type="NCBI Taxonomy" id="1392758"/>
    <lineage>
        <taxon>Bacteria</taxon>
        <taxon>Bacillati</taxon>
        <taxon>Actinomycetota</taxon>
        <taxon>Actinomycetes</taxon>
        <taxon>Micromonosporales</taxon>
        <taxon>Micromonosporaceae</taxon>
        <taxon>Rhizocola</taxon>
    </lineage>
</organism>
<sequence>MTVKYSTTEQIISLPKGGGAVRGIGETFSPDLHTGTGNLSVPIPTPAGRGGMRPELALRYSTGAGNGAFGLGWALSVAGVTRKTSHGLPTYGDSDTFVLSGAEDLVPVAQRPGVTTYRPRTEGLFARIEHHRGAEGDYWEVWSQDGQVSRYGTPRPTDAGIGWSDPAVLADPADGSRVFGWHLTETADPFGNRVQYEYLRDGDAGWTQCYLSRILYAEHDDASFLVTVDLDHEDRPDVLSNRRATFEVRTRWRCRQIAVYHAAAGPDPIRVHRLRYDNESANAASLLTTMLVDATDGERSESLPPLDFGYTRFAPDRRRLIPLTGAELPALSLASPQLELVDLDGDGLPDILETADGMRYWRNLGDGRFDRPRQMPDAPAGVNLADPGVQLLDADGDGRLELVVANGLLAGYYPLGPDGRWDHRGFQAQQIAPSFAFDDPEVRLVDLDGDGTIDALRSGTRFECFFQDRRAGWHTTRLVERGRYPDFPDISFADPRVRLADMSGDGLQDIVIVHNGRTEFWPSLGRGEWSGRTVMRDSPRFPEGYDPRRVLVGDVDGDGAADLLYIDDDSVTLWINQGGQGFGEPIRIKGTPRVTDLSALRLVDLLGTGVPGLLWSDEAGQTARPALHFLDFTGGVKPGLLSDVDNNLGAVTEISYAASTRYKQPLPFPVQVIAAMRAVDRLSGGALTTVYRYGHGYWDGAEREFRGFGRVDQDDTETFTAPDGQRRSVPVRTTTWFHQGPIGAEHGEWAESDPTAEFWSQDPSALARPAELTAMLAALPRRERRDAVRALRGRVLRTEVYELDGTPREKRPVTVTETLTGLREESPPDGSDGRRRIFFPHPLATRTTHWDRGDDPMTRLTYTDGYDAYGHASSQVSIAVPRGRDFRAELGGEPCLATQTVTTYADRDDGQRYLVGRVASSTEYELLDPGSGGVLGLHAETLDGEVRRRVIAQTVTCYDGRAFEGLPVGVLGDHGVPSRVERLALTEEILANVHNGAPPPYLIGAEPRWTPEYPQEFRDRMAPLAGYVYHDGAVGSPYHSGFFIAVGRRFDVHDGSAGHGLLLAERDPFGAETSIGYDRYGLLPTEVVDPLGLTVSASYDYRTGQPREFTDVNGNRTAFGYTPLGLLERVAVMGKAGESVGDTLATPGTRHVYDLLAYAQRGRPVSVRSIRRVHHINDTDTDSGVDDTIETVEFSDGFGRVLQTRVQAEEVAFGDPTFGALSEVGDADIVGRAAPGRVVVSGWERYDNKGRVVERYEPYFATGYDYAPPTDVDLGQKSTMDYDGRGRLIRTVRPDGSQQRVVHGVPVVLTDPDLFDPTPWQVFHYDENDNAGRTHPDTAATYRDHWDTPFSVVLDALGRTVETVVRNGSDPAEWHTTRSSYDIQGNLLSVTDELGRVAFRHEYDLTGQQLRGEKLDAGVTRSVFDATGQPIEGRDGKGALILRSYDIARRPTRVWAADAAGEAPTLREVLRYGDENGESEHAMAANLLGRLTEHYDSAGRSTVERCDFKGNVVETVRQVVSDEQLLSVYQRAAEDGWQVPAWRADWQPAPGGTLPEHAATLLDPTRYRISTGYDALNRARSVRYPETVEGTRPELVPRFNSAGALEAVTLDGTVYVEHIAYNAKGQRTLVGYGNGVLTRYSYDPRTFRLAGLRTDRFTRPTAALAYRPAGALAQDLTYGYDLAGNLLTLLDRAPGSGIPNNPDAASATGPALARQLAAGDALLRRFEYDPRYRLTLATGREHDLPGPSTPWADQPGGTDVTRTRGYVQRYRYDAVGNLTELRHQNAGGSTPSRAYDVAAGTNRIATLTIGQSAFGYQHDDEGNLVAEGLTRRLEWDYADRLRAFRTQTGTAEPSVHAQYLYDASGQRVRKLVRTQGGQYRSTVYIGPIFEHHRAVASGTTRQSNVLHVLDGERRVATRRVGAADPEDHTPAVQFQLGDHLDSAALTLDETGAEVNREEYTPYGETSFGGFARKRYRYTGKERDEESGLYYHGARYYAPWLARWATCDPAGPVDGTNLYAYARANPMRYHDPGGQQALPAPTASDAPPAPAASAPTDPDPVTLDRVMTGAGKQFRNSLLHRPEERQSDTILIMVAHVWDLIFGGTSGKKIADVVEEKNRQLDSMVEPIEGTGEMMGAVGLEGLVGLGSAMAAGGAAKAMGRPSAPAPAATRTPIGAGPPKGYVMGMGRVGAVPKARSNFNDEFGAAGSDNCTRCTASFLLRLRDRNQPGKVELKSSDFDPMPYPDRRTIRKINEYLMTQVSGITVAEKACVDVMPPGRFYVVHPSPFNGQFGASSLHVLVGWNHGRGQVFFDPQLGRAIRDGQRNPERYPPLTFNAYPITF</sequence>
<dbReference type="Pfam" id="PF12255">
    <property type="entry name" value="TcdB_toxin_midC"/>
    <property type="match status" value="1"/>
</dbReference>
<keyword evidence="2" id="KW-0964">Secreted</keyword>
<feature type="region of interest" description="Disordered" evidence="5">
    <location>
        <begin position="2029"/>
        <end position="2061"/>
    </location>
</feature>
<feature type="compositionally biased region" description="Low complexity" evidence="5">
    <location>
        <begin position="2038"/>
        <end position="2059"/>
    </location>
</feature>
<dbReference type="InterPro" id="IPR028994">
    <property type="entry name" value="Integrin_alpha_N"/>
</dbReference>
<keyword evidence="4" id="KW-0843">Virulence</keyword>
<dbReference type="GO" id="GO:0005576">
    <property type="term" value="C:extracellular region"/>
    <property type="evidence" value="ECO:0007669"/>
    <property type="project" value="UniProtKB-SubCell"/>
</dbReference>
<evidence type="ECO:0000313" key="8">
    <source>
        <dbReference type="EMBL" id="GIH02638.1"/>
    </source>
</evidence>
<dbReference type="InterPro" id="IPR050708">
    <property type="entry name" value="T6SS_VgrG/RHS"/>
</dbReference>
<protein>
    <recommendedName>
        <fullName evidence="10">Insecticide toxin TcdB middle/N-terminal domain-containing protein</fullName>
    </recommendedName>
</protein>
<comment type="subcellular location">
    <subcellularLocation>
        <location evidence="1">Secreted</location>
    </subcellularLocation>
</comment>
<dbReference type="InterPro" id="IPR022385">
    <property type="entry name" value="Rhs_assc_core"/>
</dbReference>
<evidence type="ECO:0000256" key="5">
    <source>
        <dbReference type="SAM" id="MobiDB-lite"/>
    </source>
</evidence>
<proteinExistence type="predicted"/>
<dbReference type="PRINTS" id="PR00394">
    <property type="entry name" value="RHSPROTEIN"/>
</dbReference>
<accession>A0A8J3VDY3</accession>
<reference evidence="8" key="1">
    <citation type="submission" date="2021-01" db="EMBL/GenBank/DDBJ databases">
        <title>Whole genome shotgun sequence of Rhizocola hellebori NBRC 109834.</title>
        <authorList>
            <person name="Komaki H."/>
            <person name="Tamura T."/>
        </authorList>
    </citation>
    <scope>NUCLEOTIDE SEQUENCE</scope>
    <source>
        <strain evidence="8">NBRC 109834</strain>
    </source>
</reference>
<dbReference type="PANTHER" id="PTHR32305">
    <property type="match status" value="1"/>
</dbReference>
<dbReference type="Proteomes" id="UP000612899">
    <property type="component" value="Unassembled WGS sequence"/>
</dbReference>